<dbReference type="InterPro" id="IPR009163">
    <property type="entry name" value="Ap4A_phos1/2"/>
</dbReference>
<evidence type="ECO:0000256" key="1">
    <source>
        <dbReference type="SAM" id="MobiDB-lite"/>
    </source>
</evidence>
<dbReference type="Pfam" id="PF19327">
    <property type="entry name" value="Ap4A_phos_N"/>
    <property type="match status" value="1"/>
</dbReference>
<dbReference type="InterPro" id="IPR045759">
    <property type="entry name" value="Ap4A_phos1/2_N"/>
</dbReference>
<sequence>MPRVKAPANLPLLVKQTFAKALTDKELHHFPTQVAVLPVDTIPFQLRFSPSLANKPKGPAPDPAKPSKPFDPFENPPPGLFVTDLGPFHFLVLNKFAVVPEHFILATREYKLQTHVLEEPDLEATLACIQAYEEASLSQDRDEAASAAEGLYAFFNCGEHSGASQPHRHIQLLPVAKMREGLEAGSAWEVLADRLHTDKAPFWTFSEKISLDISGKDLYATYLRLYRQACRAVATHQGASSATADAPSKGEARISYNLAMTKSTLVVCPRLAEGANIMSNEGDILGSLALNGTLLAGTALVKNELEWEALKGDPAGLLRVLKGIGIPRDAALEEGGKL</sequence>
<dbReference type="Pfam" id="PF09830">
    <property type="entry name" value="ATP_transf"/>
    <property type="match status" value="1"/>
</dbReference>
<evidence type="ECO:0000259" key="2">
    <source>
        <dbReference type="Pfam" id="PF09830"/>
    </source>
</evidence>
<dbReference type="PANTHER" id="PTHR38420">
    <property type="entry name" value="AP-4-A PHOSPHORYLASE II"/>
    <property type="match status" value="1"/>
</dbReference>
<name>A0A084AMN3_STACB</name>
<organism evidence="4 5">
    <name type="scientific">Stachybotrys chartarum (strain CBS 109288 / IBT 7711)</name>
    <name type="common">Toxic black mold</name>
    <name type="synonym">Stilbospora chartarum</name>
    <dbReference type="NCBI Taxonomy" id="1280523"/>
    <lineage>
        <taxon>Eukaryota</taxon>
        <taxon>Fungi</taxon>
        <taxon>Dikarya</taxon>
        <taxon>Ascomycota</taxon>
        <taxon>Pezizomycotina</taxon>
        <taxon>Sordariomycetes</taxon>
        <taxon>Hypocreomycetidae</taxon>
        <taxon>Hypocreales</taxon>
        <taxon>Stachybotryaceae</taxon>
        <taxon>Stachybotrys</taxon>
    </lineage>
</organism>
<dbReference type="SUPFAM" id="SSF54197">
    <property type="entry name" value="HIT-like"/>
    <property type="match status" value="1"/>
</dbReference>
<dbReference type="InterPro" id="IPR036265">
    <property type="entry name" value="HIT-like_sf"/>
</dbReference>
<dbReference type="HOGENOM" id="CLU_049915_2_1_1"/>
<dbReference type="GO" id="GO:0003877">
    <property type="term" value="F:ATP:ADP adenylyltransferase activity"/>
    <property type="evidence" value="ECO:0007669"/>
    <property type="project" value="InterPro"/>
</dbReference>
<dbReference type="InterPro" id="IPR043171">
    <property type="entry name" value="Ap4A_phos1/2-like"/>
</dbReference>
<dbReference type="Proteomes" id="UP000028045">
    <property type="component" value="Unassembled WGS sequence"/>
</dbReference>
<keyword evidence="5" id="KW-1185">Reference proteome</keyword>
<dbReference type="AlphaFoldDB" id="A0A084AMN3"/>
<protein>
    <submittedName>
        <fullName evidence="4">Uncharacterized protein</fullName>
    </submittedName>
</protein>
<evidence type="ECO:0000313" key="5">
    <source>
        <dbReference type="Proteomes" id="UP000028045"/>
    </source>
</evidence>
<proteinExistence type="predicted"/>
<reference evidence="4 5" key="1">
    <citation type="journal article" date="2014" name="BMC Genomics">
        <title>Comparative genome sequencing reveals chemotype-specific gene clusters in the toxigenic black mold Stachybotrys.</title>
        <authorList>
            <person name="Semeiks J."/>
            <person name="Borek D."/>
            <person name="Otwinowski Z."/>
            <person name="Grishin N.V."/>
        </authorList>
    </citation>
    <scope>NUCLEOTIDE SEQUENCE [LARGE SCALE GENOMIC DNA]</scope>
    <source>
        <strain evidence="5">CBS 109288 / IBT 7711</strain>
    </source>
</reference>
<feature type="region of interest" description="Disordered" evidence="1">
    <location>
        <begin position="53"/>
        <end position="73"/>
    </location>
</feature>
<dbReference type="PANTHER" id="PTHR38420:SF3">
    <property type="entry name" value="5',5'''-P-1,P-4-TETRAPHOSPHATE PHOSPHORYLASE 2"/>
    <property type="match status" value="1"/>
</dbReference>
<evidence type="ECO:0000259" key="3">
    <source>
        <dbReference type="Pfam" id="PF19327"/>
    </source>
</evidence>
<dbReference type="Gene3D" id="3.30.428.70">
    <property type="match status" value="1"/>
</dbReference>
<dbReference type="GO" id="GO:0009117">
    <property type="term" value="P:nucleotide metabolic process"/>
    <property type="evidence" value="ECO:0007669"/>
    <property type="project" value="InterPro"/>
</dbReference>
<dbReference type="InterPro" id="IPR019200">
    <property type="entry name" value="ATP_adenylylTrfase_C"/>
</dbReference>
<gene>
    <name evidence="4" type="ORF">S7711_09408</name>
</gene>
<accession>A0A084AMN3</accession>
<feature type="domain" description="ATP adenylyltransferase C-terminal" evidence="2">
    <location>
        <begin position="199"/>
        <end position="327"/>
    </location>
</feature>
<dbReference type="GO" id="GO:0005524">
    <property type="term" value="F:ATP binding"/>
    <property type="evidence" value="ECO:0007669"/>
    <property type="project" value="InterPro"/>
</dbReference>
<dbReference type="OrthoDB" id="10267950at2759"/>
<feature type="domain" description="Ap4A phosphorylase 1/2 N-terminal" evidence="3">
    <location>
        <begin position="6"/>
        <end position="179"/>
    </location>
</feature>
<evidence type="ECO:0000313" key="4">
    <source>
        <dbReference type="EMBL" id="KEY66562.1"/>
    </source>
</evidence>
<dbReference type="EMBL" id="KL648652">
    <property type="protein sequence ID" value="KEY66562.1"/>
    <property type="molecule type" value="Genomic_DNA"/>
</dbReference>